<comment type="caution">
    <text evidence="4">The sequence shown here is derived from an EMBL/GenBank/DDBJ whole genome shotgun (WGS) entry which is preliminary data.</text>
</comment>
<dbReference type="PROSITE" id="PS51979">
    <property type="entry name" value="YEBF_CMI"/>
    <property type="match status" value="1"/>
</dbReference>
<keyword evidence="1 2" id="KW-1015">Disulfide bond</keyword>
<dbReference type="Gene3D" id="3.10.450.300">
    <property type="entry name" value="YebF/Colicin-M immunity protein"/>
    <property type="match status" value="1"/>
</dbReference>
<dbReference type="InterPro" id="IPR038703">
    <property type="entry name" value="YebF/Cmi_sf"/>
</dbReference>
<evidence type="ECO:0000313" key="4">
    <source>
        <dbReference type="EMBL" id="MCT4702275.1"/>
    </source>
</evidence>
<name>A0A9X3AQ77_9ENTR</name>
<accession>A0A9X3AQ77</accession>
<dbReference type="AlphaFoldDB" id="A0A9X3AQ77"/>
<sequence>MKKIGIALCAACLLTSFIASAAESNKVKFPNCEGLDADAVGDSVKNDYQQNRIVRWPHEREKLGQADPVIWVNSKEITGKNGQWKVPLTVRGMNTDIHYTVVVDCKDGTADYQS</sequence>
<dbReference type="EMBL" id="JALHAP010000077">
    <property type="protein sequence ID" value="MCT4702275.1"/>
    <property type="molecule type" value="Genomic_DNA"/>
</dbReference>
<proteinExistence type="predicted"/>
<evidence type="ECO:0008006" key="6">
    <source>
        <dbReference type="Google" id="ProtNLM"/>
    </source>
</evidence>
<evidence type="ECO:0000256" key="3">
    <source>
        <dbReference type="SAM" id="SignalP"/>
    </source>
</evidence>
<feature type="signal peptide" evidence="3">
    <location>
        <begin position="1"/>
        <end position="21"/>
    </location>
</feature>
<gene>
    <name evidence="4" type="ORF">MUA00_10780</name>
</gene>
<keyword evidence="5" id="KW-1185">Reference proteome</keyword>
<evidence type="ECO:0000256" key="1">
    <source>
        <dbReference type="ARBA" id="ARBA00023157"/>
    </source>
</evidence>
<dbReference type="NCBIfam" id="NF041240">
    <property type="entry name" value="YebF_not_Cmi"/>
    <property type="match status" value="1"/>
</dbReference>
<evidence type="ECO:0000256" key="2">
    <source>
        <dbReference type="PROSITE-ProRule" id="PRU01323"/>
    </source>
</evidence>
<feature type="disulfide bond" evidence="2">
    <location>
        <begin position="32"/>
        <end position="105"/>
    </location>
</feature>
<dbReference type="InterPro" id="IPR025603">
    <property type="entry name" value="YebF/ColM_immunity"/>
</dbReference>
<dbReference type="NCBIfam" id="NF010224">
    <property type="entry name" value="PRK13680.1"/>
    <property type="match status" value="1"/>
</dbReference>
<organism evidence="4 5">
    <name type="scientific">Dryocola boscaweniae</name>
    <dbReference type="NCBI Taxonomy" id="2925397"/>
    <lineage>
        <taxon>Bacteria</taxon>
        <taxon>Pseudomonadati</taxon>
        <taxon>Pseudomonadota</taxon>
        <taxon>Gammaproteobacteria</taxon>
        <taxon>Enterobacterales</taxon>
        <taxon>Enterobacteriaceae</taxon>
        <taxon>Dryocola</taxon>
    </lineage>
</organism>
<reference evidence="4" key="1">
    <citation type="submission" date="2022-03" db="EMBL/GenBank/DDBJ databases">
        <title>Proposal of a novel genus Dryocolo and two novel species.</title>
        <authorList>
            <person name="Maddock D.W."/>
            <person name="Brady C.L."/>
            <person name="Denman S."/>
            <person name="Arnold D."/>
        </authorList>
    </citation>
    <scope>NUCLEOTIDE SEQUENCE</scope>
    <source>
        <strain evidence="4">H6W4</strain>
    </source>
</reference>
<dbReference type="Proteomes" id="UP001150641">
    <property type="component" value="Unassembled WGS sequence"/>
</dbReference>
<keyword evidence="3" id="KW-0732">Signal</keyword>
<feature type="chain" id="PRO_5040838853" description="Protein YebF" evidence="3">
    <location>
        <begin position="22"/>
        <end position="114"/>
    </location>
</feature>
<dbReference type="RefSeq" id="WP_271122909.1">
    <property type="nucleotide sequence ID" value="NZ_JALHAN010000064.1"/>
</dbReference>
<dbReference type="Pfam" id="PF13995">
    <property type="entry name" value="YebF"/>
    <property type="match status" value="1"/>
</dbReference>
<evidence type="ECO:0000313" key="5">
    <source>
        <dbReference type="Proteomes" id="UP001150641"/>
    </source>
</evidence>
<protein>
    <recommendedName>
        <fullName evidence="6">Protein YebF</fullName>
    </recommendedName>
</protein>